<feature type="chain" id="PRO_5011550713" description="Tetratricopeptide repeat protein" evidence="2">
    <location>
        <begin position="27"/>
        <end position="756"/>
    </location>
</feature>
<reference evidence="4" key="1">
    <citation type="submission" date="2016-10" db="EMBL/GenBank/DDBJ databases">
        <authorList>
            <person name="Varghese N."/>
            <person name="Submissions S."/>
        </authorList>
    </citation>
    <scope>NUCLEOTIDE SEQUENCE [LARGE SCALE GENOMIC DNA]</scope>
    <source>
        <strain evidence="4">CGMCC 1.11014</strain>
    </source>
</reference>
<evidence type="ECO:0000313" key="3">
    <source>
        <dbReference type="EMBL" id="SFV12048.1"/>
    </source>
</evidence>
<dbReference type="Proteomes" id="UP000199391">
    <property type="component" value="Unassembled WGS sequence"/>
</dbReference>
<keyword evidence="2" id="KW-0732">Signal</keyword>
<accession>A0A1I7LQW0</accession>
<keyword evidence="4" id="KW-1185">Reference proteome</keyword>
<gene>
    <name evidence="3" type="ORF">SAMN05216552_103547</name>
</gene>
<keyword evidence="1" id="KW-0175">Coiled coil</keyword>
<dbReference type="EMBL" id="FPBO01000035">
    <property type="protein sequence ID" value="SFV12048.1"/>
    <property type="molecule type" value="Genomic_DNA"/>
</dbReference>
<name>A0A1I7LQW0_9BURK</name>
<sequence length="756" mass="82577">MTMRPSRLPSCLAAALLLALPRAALSSGADGFTDNRYASLYQVAPAALAQYAGGDLGVLPGTYWRIYHYLAYQAAKGRALTAGQLAALELDRWHVGKGSDWDYAYEPEKNGSGGWSKERAAYARQWGLPVDVKLDVMGETDDGSYVNCHGDAFRQATVTLKARAQLGAGGKPDAWHKAWLQGQDAVFANCQEPPHQYGQPRPKRVTRLPPAPAAGAPDWLKADHAYQTAAAYFYSRDFDAARKQFQLVAQDAKSPWKTLGAYLAARSLIRAATLDGEGKAPDRNTKLLQARKELEALAPSFAPAKRMITLVDARIDPAARIAALARQLEQEPFGADTPRLLSDYLVLLDKQPRAAMIAAKEPLTAWIGAMQAEVPGDYFDDARGKETQQVRKEAMETLRQRWLNQPDALWLAPLLTLAHPGELREAERKAAAAVPAKHPLYLDLQYHLARLAIAEKQAEKADREIDRLMAAHGKAMSTATANRYLALKMASAGTLDAFLAAAPRKPDGVEQGGAIDGAPAEADTDGDTDEDFALSVFRHMPMSELKALLAHPRLPAKWQAPLREATMARALILNDEATALALLDGLAKGRKTTGHLYARYRNAASGAERKLAGALLLVNTPELNPKVIDAFGRGRDWGCGSSEPGEDGGVPAQPPRYLGAGQLAEAAKEQQALMRLPLRTEFIAPALLAWAKQKPSDEEAPKALHFLVASTRMECPYGSGKAEKEQPRAQYSREAFNLLHKHYPNSKWAKQTKYYY</sequence>
<feature type="signal peptide" evidence="2">
    <location>
        <begin position="1"/>
        <end position="26"/>
    </location>
</feature>
<evidence type="ECO:0000256" key="2">
    <source>
        <dbReference type="SAM" id="SignalP"/>
    </source>
</evidence>
<evidence type="ECO:0008006" key="5">
    <source>
        <dbReference type="Google" id="ProtNLM"/>
    </source>
</evidence>
<organism evidence="3 4">
    <name type="scientific">Pseudoduganella namucuonensis</name>
    <dbReference type="NCBI Taxonomy" id="1035707"/>
    <lineage>
        <taxon>Bacteria</taxon>
        <taxon>Pseudomonadati</taxon>
        <taxon>Pseudomonadota</taxon>
        <taxon>Betaproteobacteria</taxon>
        <taxon>Burkholderiales</taxon>
        <taxon>Oxalobacteraceae</taxon>
        <taxon>Telluria group</taxon>
        <taxon>Pseudoduganella</taxon>
    </lineage>
</organism>
<dbReference type="STRING" id="1035707.SAMN05216552_103547"/>
<dbReference type="AlphaFoldDB" id="A0A1I7LQW0"/>
<protein>
    <recommendedName>
        <fullName evidence="5">Tetratricopeptide repeat protein</fullName>
    </recommendedName>
</protein>
<proteinExistence type="predicted"/>
<evidence type="ECO:0000256" key="1">
    <source>
        <dbReference type="SAM" id="Coils"/>
    </source>
</evidence>
<feature type="coiled-coil region" evidence="1">
    <location>
        <begin position="444"/>
        <end position="471"/>
    </location>
</feature>
<evidence type="ECO:0000313" key="4">
    <source>
        <dbReference type="Proteomes" id="UP000199391"/>
    </source>
</evidence>